<keyword evidence="2" id="KW-0004">4Fe-4S</keyword>
<name>A0ABM7X7N7_9BACT</name>
<dbReference type="InterPro" id="IPR038135">
    <property type="entry name" value="Methylthiotransferase_N_sf"/>
</dbReference>
<evidence type="ECO:0000256" key="6">
    <source>
        <dbReference type="ARBA" id="ARBA00023004"/>
    </source>
</evidence>
<keyword evidence="3" id="KW-0808">Transferase</keyword>
<dbReference type="PANTHER" id="PTHR11918">
    <property type="entry name" value="RADICAL SAM PROTEINS"/>
    <property type="match status" value="1"/>
</dbReference>
<dbReference type="InterPro" id="IPR006638">
    <property type="entry name" value="Elp3/MiaA/NifB-like_rSAM"/>
</dbReference>
<dbReference type="InterPro" id="IPR020612">
    <property type="entry name" value="Methylthiotransferase_CS"/>
</dbReference>
<dbReference type="PROSITE" id="PS51918">
    <property type="entry name" value="RADICAL_SAM"/>
    <property type="match status" value="1"/>
</dbReference>
<dbReference type="InterPro" id="IPR007197">
    <property type="entry name" value="rSAM"/>
</dbReference>
<evidence type="ECO:0000313" key="10">
    <source>
        <dbReference type="EMBL" id="BDG07868.1"/>
    </source>
</evidence>
<dbReference type="SMART" id="SM00729">
    <property type="entry name" value="Elp3"/>
    <property type="match status" value="1"/>
</dbReference>
<evidence type="ECO:0000256" key="4">
    <source>
        <dbReference type="ARBA" id="ARBA00022691"/>
    </source>
</evidence>
<dbReference type="SFLD" id="SFLDS00029">
    <property type="entry name" value="Radical_SAM"/>
    <property type="match status" value="1"/>
</dbReference>
<proteinExistence type="predicted"/>
<evidence type="ECO:0000256" key="7">
    <source>
        <dbReference type="ARBA" id="ARBA00023014"/>
    </source>
</evidence>
<reference evidence="11" key="1">
    <citation type="journal article" date="2022" name="Int. J. Syst. Evol. Microbiol.">
        <title>Anaeromyxobacter oryzae sp. nov., Anaeromyxobacter diazotrophicus sp. nov. and Anaeromyxobacter paludicola sp. nov., isolated from paddy soils.</title>
        <authorList>
            <person name="Itoh H."/>
            <person name="Xu Z."/>
            <person name="Mise K."/>
            <person name="Masuda Y."/>
            <person name="Ushijima N."/>
            <person name="Hayakawa C."/>
            <person name="Shiratori Y."/>
            <person name="Senoo K."/>
        </authorList>
    </citation>
    <scope>NUCLEOTIDE SEQUENCE [LARGE SCALE GENOMIC DNA]</scope>
    <source>
        <strain evidence="11">Red630</strain>
    </source>
</reference>
<keyword evidence="11" id="KW-1185">Reference proteome</keyword>
<evidence type="ECO:0000259" key="9">
    <source>
        <dbReference type="PROSITE" id="PS51918"/>
    </source>
</evidence>
<dbReference type="NCBIfam" id="TIGR00089">
    <property type="entry name" value="MiaB/RimO family radical SAM methylthiotransferase"/>
    <property type="match status" value="1"/>
</dbReference>
<feature type="domain" description="Radical SAM core" evidence="9">
    <location>
        <begin position="133"/>
        <end position="361"/>
    </location>
</feature>
<dbReference type="PROSITE" id="PS51449">
    <property type="entry name" value="MTTASE_N"/>
    <property type="match status" value="1"/>
</dbReference>
<dbReference type="CDD" id="cd01335">
    <property type="entry name" value="Radical_SAM"/>
    <property type="match status" value="1"/>
</dbReference>
<dbReference type="PANTHER" id="PTHR11918:SF45">
    <property type="entry name" value="THREONYLCARBAMOYLADENOSINE TRNA METHYLTHIOTRANSFERASE"/>
    <property type="match status" value="1"/>
</dbReference>
<evidence type="ECO:0000256" key="1">
    <source>
        <dbReference type="ARBA" id="ARBA00001966"/>
    </source>
</evidence>
<dbReference type="InterPro" id="IPR013848">
    <property type="entry name" value="Methylthiotransferase_N"/>
</dbReference>
<feature type="domain" description="MTTase N-terminal" evidence="8">
    <location>
        <begin position="10"/>
        <end position="121"/>
    </location>
</feature>
<dbReference type="Proteomes" id="UP001162734">
    <property type="component" value="Chromosome"/>
</dbReference>
<dbReference type="SFLD" id="SFLDG01082">
    <property type="entry name" value="B12-binding_domain_containing"/>
    <property type="match status" value="1"/>
</dbReference>
<sequence>MAAASPAERPRLALVSLGCRVSRGDLDAAAAALDGACALAAPGEPADLVLIQTCTVTNGADQAARKAVRLAARVHPGARIVVAGCYAEVAPEACRALPGVAAVVGARTGGSVAAAVARLLGRDAAPAEAPPFPARHTRAVLKVQDGCDAACAYCILPRARGPSRSLAFEEALARLAALGRGAREVVLAGIHLGHYGRDLSPRRTLEALVARAAADGLAHRLRLSSIEPLEAPLALFRGPAAERLCPQLHLPLQSGSDRILAAMRRPYRAAGYLRVLEEAARALPGGNLGADVMAGFPGETEEDHRATIRLVEASPLTYLHVFTWSPREGTPAADLPGAVPGPVARERAAELLDLSRRRRQAYLAAQRGRQLEVVVERVEGGFCVGTARSGVTVRWPAGGEARGALAQVVVTGSDGRRCLGRARDTP</sequence>
<keyword evidence="4" id="KW-0949">S-adenosyl-L-methionine</keyword>
<gene>
    <name evidence="10" type="primary">mtaB</name>
    <name evidence="10" type="ORF">AMPC_09810</name>
</gene>
<evidence type="ECO:0000313" key="11">
    <source>
        <dbReference type="Proteomes" id="UP001162734"/>
    </source>
</evidence>
<evidence type="ECO:0000256" key="3">
    <source>
        <dbReference type="ARBA" id="ARBA00022679"/>
    </source>
</evidence>
<dbReference type="Pfam" id="PF04055">
    <property type="entry name" value="Radical_SAM"/>
    <property type="match status" value="1"/>
</dbReference>
<accession>A0ABM7X7N7</accession>
<dbReference type="InterPro" id="IPR058240">
    <property type="entry name" value="rSAM_sf"/>
</dbReference>
<dbReference type="EMBL" id="AP025592">
    <property type="protein sequence ID" value="BDG07868.1"/>
    <property type="molecule type" value="Genomic_DNA"/>
</dbReference>
<dbReference type="Gene3D" id="3.80.30.20">
    <property type="entry name" value="tm_1862 like domain"/>
    <property type="match status" value="1"/>
</dbReference>
<keyword evidence="6" id="KW-0408">Iron</keyword>
<organism evidence="10 11">
    <name type="scientific">Anaeromyxobacter paludicola</name>
    <dbReference type="NCBI Taxonomy" id="2918171"/>
    <lineage>
        <taxon>Bacteria</taxon>
        <taxon>Pseudomonadati</taxon>
        <taxon>Myxococcota</taxon>
        <taxon>Myxococcia</taxon>
        <taxon>Myxococcales</taxon>
        <taxon>Cystobacterineae</taxon>
        <taxon>Anaeromyxobacteraceae</taxon>
        <taxon>Anaeromyxobacter</taxon>
    </lineage>
</organism>
<evidence type="ECO:0000256" key="5">
    <source>
        <dbReference type="ARBA" id="ARBA00022723"/>
    </source>
</evidence>
<comment type="cofactor">
    <cofactor evidence="1">
        <name>[4Fe-4S] cluster</name>
        <dbReference type="ChEBI" id="CHEBI:49883"/>
    </cofactor>
</comment>
<dbReference type="InterPro" id="IPR023404">
    <property type="entry name" value="rSAM_horseshoe"/>
</dbReference>
<keyword evidence="7" id="KW-0411">Iron-sulfur</keyword>
<evidence type="ECO:0000256" key="2">
    <source>
        <dbReference type="ARBA" id="ARBA00022485"/>
    </source>
</evidence>
<keyword evidence="5" id="KW-0479">Metal-binding</keyword>
<dbReference type="InterPro" id="IPR005839">
    <property type="entry name" value="Methylthiotransferase"/>
</dbReference>
<dbReference type="Gene3D" id="3.40.50.12160">
    <property type="entry name" value="Methylthiotransferase, N-terminal domain"/>
    <property type="match status" value="1"/>
</dbReference>
<protein>
    <submittedName>
        <fullName evidence="10">tRNA (N(6)-L-threonylcarbamoyladenosine(37)-C(2) )-methylthiotransferase MtaB</fullName>
    </submittedName>
</protein>
<evidence type="ECO:0000259" key="8">
    <source>
        <dbReference type="PROSITE" id="PS51449"/>
    </source>
</evidence>
<dbReference type="Pfam" id="PF00919">
    <property type="entry name" value="UPF0004"/>
    <property type="match status" value="1"/>
</dbReference>
<dbReference type="SUPFAM" id="SSF102114">
    <property type="entry name" value="Radical SAM enzymes"/>
    <property type="match status" value="1"/>
</dbReference>
<dbReference type="PROSITE" id="PS01278">
    <property type="entry name" value="MTTASE_RADICAL"/>
    <property type="match status" value="1"/>
</dbReference>
<dbReference type="RefSeq" id="WP_248344830.1">
    <property type="nucleotide sequence ID" value="NZ_AP025592.1"/>
</dbReference>